<evidence type="ECO:0000256" key="4">
    <source>
        <dbReference type="ARBA" id="ARBA00025078"/>
    </source>
</evidence>
<dbReference type="InterPro" id="IPR029025">
    <property type="entry name" value="T3SS_substrate_exporter_C"/>
</dbReference>
<dbReference type="GO" id="GO:0009306">
    <property type="term" value="P:protein secretion"/>
    <property type="evidence" value="ECO:0007669"/>
    <property type="project" value="InterPro"/>
</dbReference>
<protein>
    <recommendedName>
        <fullName evidence="2">Flagellar biosynthetic protein FlhB</fullName>
    </recommendedName>
</protein>
<dbReference type="AlphaFoldDB" id="A0A553JT86"/>
<keyword evidence="6" id="KW-1185">Reference proteome</keyword>
<keyword evidence="3" id="KW-1006">Bacterial flagellum protein export</keyword>
<dbReference type="GO" id="GO:0005886">
    <property type="term" value="C:plasma membrane"/>
    <property type="evidence" value="ECO:0007669"/>
    <property type="project" value="TreeGrafter"/>
</dbReference>
<proteinExistence type="inferred from homology"/>
<dbReference type="EMBL" id="VKGK01000003">
    <property type="protein sequence ID" value="TRY15677.1"/>
    <property type="molecule type" value="Genomic_DNA"/>
</dbReference>
<gene>
    <name evidence="5" type="ORF">FN961_04160</name>
</gene>
<keyword evidence="3" id="KW-0653">Protein transport</keyword>
<dbReference type="Proteomes" id="UP000318126">
    <property type="component" value="Unassembled WGS sequence"/>
</dbReference>
<dbReference type="Gene3D" id="3.40.1690.10">
    <property type="entry name" value="secretion proteins EscU"/>
    <property type="match status" value="1"/>
</dbReference>
<keyword evidence="5" id="KW-0966">Cell projection</keyword>
<evidence type="ECO:0000313" key="5">
    <source>
        <dbReference type="EMBL" id="TRY15677.1"/>
    </source>
</evidence>
<dbReference type="Pfam" id="PF01312">
    <property type="entry name" value="Bac_export_2"/>
    <property type="match status" value="1"/>
</dbReference>
<dbReference type="RefSeq" id="WP_143563288.1">
    <property type="nucleotide sequence ID" value="NZ_BMPL01000003.1"/>
</dbReference>
<evidence type="ECO:0000256" key="2">
    <source>
        <dbReference type="ARBA" id="ARBA00021622"/>
    </source>
</evidence>
<dbReference type="OrthoDB" id="5244399at2"/>
<comment type="similarity">
    <text evidence="1">Belongs to the type III secretion exporter family.</text>
</comment>
<keyword evidence="5" id="KW-0969">Cilium</keyword>
<comment type="function">
    <text evidence="4">Required for formation of the rod structure in the basal body of the flagellar apparatus. Together with FliI and FliH, may constitute the export apparatus of flagellin.</text>
</comment>
<dbReference type="PANTHER" id="PTHR30531">
    <property type="entry name" value="FLAGELLAR BIOSYNTHETIC PROTEIN FLHB"/>
    <property type="match status" value="1"/>
</dbReference>
<name>A0A553JT86_SHEHA</name>
<sequence length="112" mass="12522">MKDDPDKKVSTDLLETEREAIALGFDGHNAPKVTAKGTGIVADEIIALAKEAGVHIHKNAHLSDFLQRLELGDEIPKELYLLIAELIAFAYMLDGKFPEEWNNMHKKIVEKV</sequence>
<dbReference type="PANTHER" id="PTHR30531:SF12">
    <property type="entry name" value="FLAGELLAR BIOSYNTHETIC PROTEIN FLHB"/>
    <property type="match status" value="1"/>
</dbReference>
<reference evidence="6" key="1">
    <citation type="submission" date="2019-07" db="EMBL/GenBank/DDBJ databases">
        <title>Shewanella sp. YLB-08 draft genomic sequence.</title>
        <authorList>
            <person name="Yu L."/>
        </authorList>
    </citation>
    <scope>NUCLEOTIDE SEQUENCE [LARGE SCALE GENOMIC DNA]</scope>
    <source>
        <strain evidence="6">JCM 20706</strain>
    </source>
</reference>
<accession>A0A553JT86</accession>
<evidence type="ECO:0000256" key="1">
    <source>
        <dbReference type="ARBA" id="ARBA00010690"/>
    </source>
</evidence>
<evidence type="ECO:0000256" key="3">
    <source>
        <dbReference type="ARBA" id="ARBA00023225"/>
    </source>
</evidence>
<comment type="caution">
    <text evidence="5">The sequence shown here is derived from an EMBL/GenBank/DDBJ whole genome shotgun (WGS) entry which is preliminary data.</text>
</comment>
<keyword evidence="3" id="KW-0813">Transport</keyword>
<dbReference type="InterPro" id="IPR006135">
    <property type="entry name" value="T3SS_substrate_exporter"/>
</dbReference>
<dbReference type="SUPFAM" id="SSF160544">
    <property type="entry name" value="EscU C-terminal domain-like"/>
    <property type="match status" value="1"/>
</dbReference>
<keyword evidence="5" id="KW-0282">Flagellum</keyword>
<evidence type="ECO:0000313" key="6">
    <source>
        <dbReference type="Proteomes" id="UP000318126"/>
    </source>
</evidence>
<organism evidence="5 6">
    <name type="scientific">Shewanella hanedai</name>
    <name type="common">Alteromonas hanedai</name>
    <dbReference type="NCBI Taxonomy" id="25"/>
    <lineage>
        <taxon>Bacteria</taxon>
        <taxon>Pseudomonadati</taxon>
        <taxon>Pseudomonadota</taxon>
        <taxon>Gammaproteobacteria</taxon>
        <taxon>Alteromonadales</taxon>
        <taxon>Shewanellaceae</taxon>
        <taxon>Shewanella</taxon>
    </lineage>
</organism>